<dbReference type="RefSeq" id="WP_183260437.1">
    <property type="nucleotide sequence ID" value="NZ_BAAAVZ010000008.1"/>
</dbReference>
<protein>
    <recommendedName>
        <fullName evidence="4">DUF1127 domain-containing protein</fullName>
    </recommendedName>
</protein>
<organism evidence="2 3">
    <name type="scientific">Aminobacter niigataensis</name>
    <dbReference type="NCBI Taxonomy" id="83265"/>
    <lineage>
        <taxon>Bacteria</taxon>
        <taxon>Pseudomonadati</taxon>
        <taxon>Pseudomonadota</taxon>
        <taxon>Alphaproteobacteria</taxon>
        <taxon>Hyphomicrobiales</taxon>
        <taxon>Phyllobacteriaceae</taxon>
        <taxon>Aminobacter</taxon>
    </lineage>
</organism>
<evidence type="ECO:0000313" key="2">
    <source>
        <dbReference type="EMBL" id="MBB4648761.1"/>
    </source>
</evidence>
<gene>
    <name evidence="2" type="ORF">GGQ99_000483</name>
</gene>
<dbReference type="EMBL" id="JACHOT010000001">
    <property type="protein sequence ID" value="MBB4648761.1"/>
    <property type="molecule type" value="Genomic_DNA"/>
</dbReference>
<sequence length="101" mass="11026">MGISYVKSPTRNPGVDHAGDRGLSLIAWLGAMIAEVRRETALDDLGEGQLEDIGIRRLAQRGRWIDGLETSLPFDFEYSTTPHSPAAAEGHKQLLKPIATD</sequence>
<feature type="region of interest" description="Disordered" evidence="1">
    <location>
        <begin position="82"/>
        <end position="101"/>
    </location>
</feature>
<dbReference type="Proteomes" id="UP000539538">
    <property type="component" value="Unassembled WGS sequence"/>
</dbReference>
<evidence type="ECO:0000313" key="3">
    <source>
        <dbReference type="Proteomes" id="UP000539538"/>
    </source>
</evidence>
<name>A0ABR6KW58_9HYPH</name>
<evidence type="ECO:0008006" key="4">
    <source>
        <dbReference type="Google" id="ProtNLM"/>
    </source>
</evidence>
<accession>A0ABR6KW58</accession>
<reference evidence="2 3" key="1">
    <citation type="submission" date="2020-08" db="EMBL/GenBank/DDBJ databases">
        <title>Genomic Encyclopedia of Type Strains, Phase IV (KMG-IV): sequencing the most valuable type-strain genomes for metagenomic binning, comparative biology and taxonomic classification.</title>
        <authorList>
            <person name="Goeker M."/>
        </authorList>
    </citation>
    <scope>NUCLEOTIDE SEQUENCE [LARGE SCALE GENOMIC DNA]</scope>
    <source>
        <strain evidence="2 3">DSM 7050</strain>
    </source>
</reference>
<keyword evidence="3" id="KW-1185">Reference proteome</keyword>
<evidence type="ECO:0000256" key="1">
    <source>
        <dbReference type="SAM" id="MobiDB-lite"/>
    </source>
</evidence>
<proteinExistence type="predicted"/>
<comment type="caution">
    <text evidence="2">The sequence shown here is derived from an EMBL/GenBank/DDBJ whole genome shotgun (WGS) entry which is preliminary data.</text>
</comment>